<organism evidence="1">
    <name type="scientific">Arundo donax</name>
    <name type="common">Giant reed</name>
    <name type="synonym">Donax arundinaceus</name>
    <dbReference type="NCBI Taxonomy" id="35708"/>
    <lineage>
        <taxon>Eukaryota</taxon>
        <taxon>Viridiplantae</taxon>
        <taxon>Streptophyta</taxon>
        <taxon>Embryophyta</taxon>
        <taxon>Tracheophyta</taxon>
        <taxon>Spermatophyta</taxon>
        <taxon>Magnoliopsida</taxon>
        <taxon>Liliopsida</taxon>
        <taxon>Poales</taxon>
        <taxon>Poaceae</taxon>
        <taxon>PACMAD clade</taxon>
        <taxon>Arundinoideae</taxon>
        <taxon>Arundineae</taxon>
        <taxon>Arundo</taxon>
    </lineage>
</organism>
<dbReference type="AlphaFoldDB" id="A0A0A9G1N8"/>
<protein>
    <submittedName>
        <fullName evidence="1">Uncharacterized protein</fullName>
    </submittedName>
</protein>
<reference evidence="1" key="2">
    <citation type="journal article" date="2015" name="Data Brief">
        <title>Shoot transcriptome of the giant reed, Arundo donax.</title>
        <authorList>
            <person name="Barrero R.A."/>
            <person name="Guerrero F.D."/>
            <person name="Moolhuijzen P."/>
            <person name="Goolsby J.A."/>
            <person name="Tidwell J."/>
            <person name="Bellgard S.E."/>
            <person name="Bellgard M.I."/>
        </authorList>
    </citation>
    <scope>NUCLEOTIDE SEQUENCE</scope>
    <source>
        <tissue evidence="1">Shoot tissue taken approximately 20 cm above the soil surface</tissue>
    </source>
</reference>
<dbReference type="EMBL" id="GBRH01181440">
    <property type="protein sequence ID" value="JAE16456.1"/>
    <property type="molecule type" value="Transcribed_RNA"/>
</dbReference>
<sequence>MVPVVFCVCRKNESSRLVHQESWVFFQEILTC</sequence>
<accession>A0A0A9G1N8</accession>
<evidence type="ECO:0000313" key="1">
    <source>
        <dbReference type="EMBL" id="JAE16456.1"/>
    </source>
</evidence>
<proteinExistence type="predicted"/>
<name>A0A0A9G1N8_ARUDO</name>
<reference evidence="1" key="1">
    <citation type="submission" date="2014-09" db="EMBL/GenBank/DDBJ databases">
        <authorList>
            <person name="Magalhaes I.L.F."/>
            <person name="Oliveira U."/>
            <person name="Santos F.R."/>
            <person name="Vidigal T.H.D.A."/>
            <person name="Brescovit A.D."/>
            <person name="Santos A.J."/>
        </authorList>
    </citation>
    <scope>NUCLEOTIDE SEQUENCE</scope>
    <source>
        <tissue evidence="1">Shoot tissue taken approximately 20 cm above the soil surface</tissue>
    </source>
</reference>